<dbReference type="InterPro" id="IPR011009">
    <property type="entry name" value="Kinase-like_dom_sf"/>
</dbReference>
<dbReference type="SUPFAM" id="SSF56112">
    <property type="entry name" value="Protein kinase-like (PK-like)"/>
    <property type="match status" value="1"/>
</dbReference>
<sequence length="125" mass="14429">MPLHNNIHMGKEDIRQLIREITNLYESNHPNIIKPFGILRKILKDKRQEIVDGTPSAYVNLFVKCWSLDPNERPTLNIIFDELEKLSAENIECITNRVDMCQKHVSSLSDNLSTNGNEISGEHKF</sequence>
<dbReference type="Gene3D" id="1.10.510.10">
    <property type="entry name" value="Transferase(Phosphotransferase) domain 1"/>
    <property type="match status" value="1"/>
</dbReference>
<dbReference type="AlphaFoldDB" id="A0A9N9AJ29"/>
<dbReference type="OrthoDB" id="2353542at2759"/>
<reference evidence="1" key="1">
    <citation type="submission" date="2021-06" db="EMBL/GenBank/DDBJ databases">
        <authorList>
            <person name="Kallberg Y."/>
            <person name="Tangrot J."/>
            <person name="Rosling A."/>
        </authorList>
    </citation>
    <scope>NUCLEOTIDE SEQUENCE</scope>
    <source>
        <strain evidence="1">MA453B</strain>
    </source>
</reference>
<comment type="caution">
    <text evidence="1">The sequence shown here is derived from an EMBL/GenBank/DDBJ whole genome shotgun (WGS) entry which is preliminary data.</text>
</comment>
<proteinExistence type="predicted"/>
<organism evidence="1 2">
    <name type="scientific">Dentiscutata erythropus</name>
    <dbReference type="NCBI Taxonomy" id="1348616"/>
    <lineage>
        <taxon>Eukaryota</taxon>
        <taxon>Fungi</taxon>
        <taxon>Fungi incertae sedis</taxon>
        <taxon>Mucoromycota</taxon>
        <taxon>Glomeromycotina</taxon>
        <taxon>Glomeromycetes</taxon>
        <taxon>Diversisporales</taxon>
        <taxon>Gigasporaceae</taxon>
        <taxon>Dentiscutata</taxon>
    </lineage>
</organism>
<evidence type="ECO:0000313" key="1">
    <source>
        <dbReference type="EMBL" id="CAG8532145.1"/>
    </source>
</evidence>
<protein>
    <submittedName>
        <fullName evidence="1">26027_t:CDS:1</fullName>
    </submittedName>
</protein>
<accession>A0A9N9AJ29</accession>
<name>A0A9N9AJ29_9GLOM</name>
<evidence type="ECO:0000313" key="2">
    <source>
        <dbReference type="Proteomes" id="UP000789405"/>
    </source>
</evidence>
<keyword evidence="2" id="KW-1185">Reference proteome</keyword>
<dbReference type="Proteomes" id="UP000789405">
    <property type="component" value="Unassembled WGS sequence"/>
</dbReference>
<gene>
    <name evidence="1" type="ORF">DERYTH_LOCUS4396</name>
</gene>
<dbReference type="EMBL" id="CAJVPY010001684">
    <property type="protein sequence ID" value="CAG8532145.1"/>
    <property type="molecule type" value="Genomic_DNA"/>
</dbReference>